<proteinExistence type="predicted"/>
<sequence>MISKYSIAKEPLSRRPYKASCKLCTNGEKKFGIETDLFMKVLTTTNDPWSSNEVQKAQMEDPAIRPILKKKLNSEDRPYRQEIAPESPATKRYWVLWDSLHLKDGVLYRKWESDDGSSCRWQLILPKSRIQEVLRETHDSASGGYFGVMKT</sequence>
<organism evidence="1 2">
    <name type="scientific">Araneus ventricosus</name>
    <name type="common">Orbweaver spider</name>
    <name type="synonym">Epeira ventricosa</name>
    <dbReference type="NCBI Taxonomy" id="182803"/>
    <lineage>
        <taxon>Eukaryota</taxon>
        <taxon>Metazoa</taxon>
        <taxon>Ecdysozoa</taxon>
        <taxon>Arthropoda</taxon>
        <taxon>Chelicerata</taxon>
        <taxon>Arachnida</taxon>
        <taxon>Araneae</taxon>
        <taxon>Araneomorphae</taxon>
        <taxon>Entelegynae</taxon>
        <taxon>Araneoidea</taxon>
        <taxon>Araneidae</taxon>
        <taxon>Araneus</taxon>
    </lineage>
</organism>
<evidence type="ECO:0000313" key="1">
    <source>
        <dbReference type="EMBL" id="GBM63809.1"/>
    </source>
</evidence>
<dbReference type="OrthoDB" id="10030726at2759"/>
<name>A0A4Y2HEW5_ARAVE</name>
<reference evidence="1 2" key="1">
    <citation type="journal article" date="2019" name="Sci. Rep.">
        <title>Orb-weaving spider Araneus ventricosus genome elucidates the spidroin gene catalogue.</title>
        <authorList>
            <person name="Kono N."/>
            <person name="Nakamura H."/>
            <person name="Ohtoshi R."/>
            <person name="Moran D.A.P."/>
            <person name="Shinohara A."/>
            <person name="Yoshida Y."/>
            <person name="Fujiwara M."/>
            <person name="Mori M."/>
            <person name="Tomita M."/>
            <person name="Arakawa K."/>
        </authorList>
    </citation>
    <scope>NUCLEOTIDE SEQUENCE [LARGE SCALE GENOMIC DNA]</scope>
</reference>
<keyword evidence="2" id="KW-1185">Reference proteome</keyword>
<gene>
    <name evidence="1" type="ORF">AVEN_262698_1</name>
</gene>
<dbReference type="Proteomes" id="UP000499080">
    <property type="component" value="Unassembled WGS sequence"/>
</dbReference>
<dbReference type="FunFam" id="1.10.340.70:FF:000001">
    <property type="entry name" value="Retrovirus-related Pol polyprotein from transposon gypsy-like Protein"/>
    <property type="match status" value="1"/>
</dbReference>
<dbReference type="AlphaFoldDB" id="A0A4Y2HEW5"/>
<protein>
    <submittedName>
        <fullName evidence="1">Uncharacterized protein</fullName>
    </submittedName>
</protein>
<evidence type="ECO:0000313" key="2">
    <source>
        <dbReference type="Proteomes" id="UP000499080"/>
    </source>
</evidence>
<comment type="caution">
    <text evidence="1">The sequence shown here is derived from an EMBL/GenBank/DDBJ whole genome shotgun (WGS) entry which is preliminary data.</text>
</comment>
<accession>A0A4Y2HEW5</accession>
<dbReference type="EMBL" id="BGPR01001891">
    <property type="protein sequence ID" value="GBM63809.1"/>
    <property type="molecule type" value="Genomic_DNA"/>
</dbReference>